<evidence type="ECO:0000313" key="1">
    <source>
        <dbReference type="Proteomes" id="UP000887565"/>
    </source>
</evidence>
<name>A0A915ITS9_ROMCU</name>
<sequence>MTLERKLATIAPKAGEEPATFLSQNVQQLAAAITKARDMLNATKGEIGTIDQLIKVNWVASEAMTPLSSPQPTRCLECHCSGECQFK</sequence>
<keyword evidence="1" id="KW-1185">Reference proteome</keyword>
<protein>
    <submittedName>
        <fullName evidence="2">Uncharacterized protein</fullName>
    </submittedName>
</protein>
<evidence type="ECO:0000313" key="2">
    <source>
        <dbReference type="WBParaSite" id="nRc.2.0.1.t16789-RA"/>
    </source>
</evidence>
<proteinExistence type="predicted"/>
<dbReference type="AlphaFoldDB" id="A0A915ITS9"/>
<reference evidence="2" key="1">
    <citation type="submission" date="2022-11" db="UniProtKB">
        <authorList>
            <consortium name="WormBaseParasite"/>
        </authorList>
    </citation>
    <scope>IDENTIFICATION</scope>
</reference>
<dbReference type="Proteomes" id="UP000887565">
    <property type="component" value="Unplaced"/>
</dbReference>
<organism evidence="1 2">
    <name type="scientific">Romanomermis culicivorax</name>
    <name type="common">Nematode worm</name>
    <dbReference type="NCBI Taxonomy" id="13658"/>
    <lineage>
        <taxon>Eukaryota</taxon>
        <taxon>Metazoa</taxon>
        <taxon>Ecdysozoa</taxon>
        <taxon>Nematoda</taxon>
        <taxon>Enoplea</taxon>
        <taxon>Dorylaimia</taxon>
        <taxon>Mermithida</taxon>
        <taxon>Mermithoidea</taxon>
        <taxon>Mermithidae</taxon>
        <taxon>Romanomermis</taxon>
    </lineage>
</organism>
<dbReference type="WBParaSite" id="nRc.2.0.1.t16789-RA">
    <property type="protein sequence ID" value="nRc.2.0.1.t16789-RA"/>
    <property type="gene ID" value="nRc.2.0.1.g16789"/>
</dbReference>
<accession>A0A915ITS9</accession>